<dbReference type="InterPro" id="IPR019302">
    <property type="entry name" value="CAP12/PCTIR_TIR_dom"/>
</dbReference>
<protein>
    <recommendedName>
        <fullName evidence="1">CD-NTase-associated protein 12/Pycsar effector protein TIR domain-containing protein</fullName>
    </recommendedName>
</protein>
<dbReference type="Proteomes" id="UP001055111">
    <property type="component" value="Unassembled WGS sequence"/>
</dbReference>
<gene>
    <name evidence="2" type="ORF">CBA19CS42_40535</name>
</gene>
<proteinExistence type="predicted"/>
<name>A0AA37MK29_9BURK</name>
<evidence type="ECO:0000313" key="3">
    <source>
        <dbReference type="Proteomes" id="UP001055111"/>
    </source>
</evidence>
<evidence type="ECO:0000259" key="1">
    <source>
        <dbReference type="Pfam" id="PF10137"/>
    </source>
</evidence>
<dbReference type="EMBL" id="BPUS01000053">
    <property type="protein sequence ID" value="GJH30945.1"/>
    <property type="molecule type" value="Genomic_DNA"/>
</dbReference>
<dbReference type="GO" id="GO:0050135">
    <property type="term" value="F:NADP+ nucleosidase activity"/>
    <property type="evidence" value="ECO:0007669"/>
    <property type="project" value="InterPro"/>
</dbReference>
<dbReference type="Pfam" id="PF10137">
    <property type="entry name" value="CAP12-PCTIR_TIR"/>
    <property type="match status" value="1"/>
</dbReference>
<reference evidence="2" key="1">
    <citation type="submission" date="2022-09" db="EMBL/GenBank/DDBJ databases">
        <title>Isolation and characterization of 3-chlorobenzoate degrading bacteria from soils in Shizuoka.</title>
        <authorList>
            <person name="Ifat A."/>
            <person name="Ogawa N."/>
            <person name="Kimbara K."/>
            <person name="Moriuchi R."/>
            <person name="Dohra H."/>
            <person name="Shintani M."/>
        </authorList>
    </citation>
    <scope>NUCLEOTIDE SEQUENCE</scope>
    <source>
        <strain evidence="2">19CS4-2</strain>
    </source>
</reference>
<accession>A0AA37MK29</accession>
<comment type="caution">
    <text evidence="2">The sequence shown here is derived from an EMBL/GenBank/DDBJ whole genome shotgun (WGS) entry which is preliminary data.</text>
</comment>
<dbReference type="AlphaFoldDB" id="A0AA37MK29"/>
<feature type="domain" description="CD-NTase-associated protein 12/Pycsar effector protein TIR" evidence="1">
    <location>
        <begin position="9"/>
        <end position="128"/>
    </location>
</feature>
<organism evidence="2 3">
    <name type="scientific">Caballeronia novacaledonica</name>
    <dbReference type="NCBI Taxonomy" id="1544861"/>
    <lineage>
        <taxon>Bacteria</taxon>
        <taxon>Pseudomonadati</taxon>
        <taxon>Pseudomonadota</taxon>
        <taxon>Betaproteobacteria</taxon>
        <taxon>Burkholderiales</taxon>
        <taxon>Burkholderiaceae</taxon>
        <taxon>Caballeronia</taxon>
    </lineage>
</organism>
<sequence length="264" mass="29567">MMRNETKPRVFIGSSAESLTVAYALQAGLEHSAEVTVWSQGVFSPSQFALESLLQQLDSTDIGVFVFAPDDIVRLRDVAQSSVRDNVLFEFGLFAGRLGRQNTFIVIPKGMDFHIASDLLGLNMLKFDSSRSDDNWEAALGPASHRLRQSIKRFISPRSRFPPESEMPILEVAGLISAKQRSILFHIYAKDSVSKPELSEAFPNFTDVELHYRLEQLRLLTLVEAKSVAGTPGDEVRYFLTKIYMAALKERDMPSYHNSASTSM</sequence>
<evidence type="ECO:0000313" key="2">
    <source>
        <dbReference type="EMBL" id="GJH30945.1"/>
    </source>
</evidence>
<dbReference type="RefSeq" id="WP_238218464.1">
    <property type="nucleotide sequence ID" value="NZ_BPUS01000053.1"/>
</dbReference>